<proteinExistence type="predicted"/>
<reference evidence="1 2" key="1">
    <citation type="journal article" date="2018" name="Sci. Rep.">
        <title>Genomic signatures of local adaptation to the degree of environmental predictability in rotifers.</title>
        <authorList>
            <person name="Franch-Gras L."/>
            <person name="Hahn C."/>
            <person name="Garcia-Roger E.M."/>
            <person name="Carmona M.J."/>
            <person name="Serra M."/>
            <person name="Gomez A."/>
        </authorList>
    </citation>
    <scope>NUCLEOTIDE SEQUENCE [LARGE SCALE GENOMIC DNA]</scope>
    <source>
        <strain evidence="1">HYR1</strain>
    </source>
</reference>
<evidence type="ECO:0000313" key="2">
    <source>
        <dbReference type="Proteomes" id="UP000276133"/>
    </source>
</evidence>
<name>A0A3M7QED2_BRAPC</name>
<evidence type="ECO:0000313" key="1">
    <source>
        <dbReference type="EMBL" id="RNA09554.1"/>
    </source>
</evidence>
<protein>
    <submittedName>
        <fullName evidence="1">Uncharacterized protein</fullName>
    </submittedName>
</protein>
<sequence>MQLNFSRIKFMQHSDYIESFFIEKNLVNKNNLLLTAKFKVALITNFLEEKLLSKMLKLSCNIDTFCFNRIPHKLKSDRTEIEEYKKDY</sequence>
<dbReference type="AlphaFoldDB" id="A0A3M7QED2"/>
<dbReference type="EMBL" id="REGN01006445">
    <property type="protein sequence ID" value="RNA09554.1"/>
    <property type="molecule type" value="Genomic_DNA"/>
</dbReference>
<gene>
    <name evidence="1" type="ORF">BpHYR1_045000</name>
</gene>
<comment type="caution">
    <text evidence="1">The sequence shown here is derived from an EMBL/GenBank/DDBJ whole genome shotgun (WGS) entry which is preliminary data.</text>
</comment>
<keyword evidence="2" id="KW-1185">Reference proteome</keyword>
<accession>A0A3M7QED2</accession>
<dbReference type="Proteomes" id="UP000276133">
    <property type="component" value="Unassembled WGS sequence"/>
</dbReference>
<organism evidence="1 2">
    <name type="scientific">Brachionus plicatilis</name>
    <name type="common">Marine rotifer</name>
    <name type="synonym">Brachionus muelleri</name>
    <dbReference type="NCBI Taxonomy" id="10195"/>
    <lineage>
        <taxon>Eukaryota</taxon>
        <taxon>Metazoa</taxon>
        <taxon>Spiralia</taxon>
        <taxon>Gnathifera</taxon>
        <taxon>Rotifera</taxon>
        <taxon>Eurotatoria</taxon>
        <taxon>Monogononta</taxon>
        <taxon>Pseudotrocha</taxon>
        <taxon>Ploima</taxon>
        <taxon>Brachionidae</taxon>
        <taxon>Brachionus</taxon>
    </lineage>
</organism>